<evidence type="ECO:0000256" key="1">
    <source>
        <dbReference type="ARBA" id="ARBA00005912"/>
    </source>
</evidence>
<dbReference type="Pfam" id="PF01765">
    <property type="entry name" value="RRF"/>
    <property type="match status" value="1"/>
</dbReference>
<gene>
    <name evidence="4" type="ORF">DP065_02300</name>
</gene>
<evidence type="ECO:0000256" key="2">
    <source>
        <dbReference type="ARBA" id="ARBA00022917"/>
    </source>
</evidence>
<accession>A0A2Z4NDB4</accession>
<dbReference type="InterPro" id="IPR023584">
    <property type="entry name" value="Ribosome_recyc_fac_dom"/>
</dbReference>
<dbReference type="SUPFAM" id="SSF55194">
    <property type="entry name" value="Ribosome recycling factor, RRF"/>
    <property type="match status" value="1"/>
</dbReference>
<keyword evidence="5" id="KW-1185">Reference proteome</keyword>
<dbReference type="FunFam" id="3.30.1360.40:FF:000001">
    <property type="entry name" value="Ribosome-recycling factor"/>
    <property type="match status" value="1"/>
</dbReference>
<dbReference type="AlphaFoldDB" id="A0A2Z4NDB4"/>
<dbReference type="GO" id="GO:0006412">
    <property type="term" value="P:translation"/>
    <property type="evidence" value="ECO:0007669"/>
    <property type="project" value="UniProtKB-KW"/>
</dbReference>
<comment type="similarity">
    <text evidence="1">Belongs to the RRF family.</text>
</comment>
<evidence type="ECO:0000313" key="5">
    <source>
        <dbReference type="Proteomes" id="UP000250218"/>
    </source>
</evidence>
<dbReference type="Proteomes" id="UP000250218">
    <property type="component" value="Chromosome"/>
</dbReference>
<dbReference type="KEGG" id="mane:DP065_02300"/>
<dbReference type="PANTHER" id="PTHR20982">
    <property type="entry name" value="RIBOSOME RECYCLING FACTOR"/>
    <property type="match status" value="1"/>
</dbReference>
<organism evidence="4 5">
    <name type="scientific">[Mycoplasma] anseris</name>
    <dbReference type="NCBI Taxonomy" id="92400"/>
    <lineage>
        <taxon>Bacteria</taxon>
        <taxon>Bacillati</taxon>
        <taxon>Mycoplasmatota</taxon>
        <taxon>Mycoplasmoidales</taxon>
        <taxon>Metamycoplasmataceae</taxon>
        <taxon>Metamycoplasma</taxon>
    </lineage>
</organism>
<dbReference type="InterPro" id="IPR036191">
    <property type="entry name" value="RRF_sf"/>
</dbReference>
<dbReference type="EMBL" id="CP030140">
    <property type="protein sequence ID" value="AWX69573.1"/>
    <property type="molecule type" value="Genomic_DNA"/>
</dbReference>
<proteinExistence type="inferred from homology"/>
<protein>
    <submittedName>
        <fullName evidence="4">Ribosome recycling factor</fullName>
    </submittedName>
</protein>
<name>A0A2Z4NDB4_9BACT</name>
<dbReference type="Gene3D" id="1.10.132.20">
    <property type="entry name" value="Ribosome-recycling factor"/>
    <property type="match status" value="1"/>
</dbReference>
<evidence type="ECO:0000259" key="3">
    <source>
        <dbReference type="Pfam" id="PF01765"/>
    </source>
</evidence>
<dbReference type="GO" id="GO:0043023">
    <property type="term" value="F:ribosomal large subunit binding"/>
    <property type="evidence" value="ECO:0007669"/>
    <property type="project" value="TreeGrafter"/>
</dbReference>
<dbReference type="PANTHER" id="PTHR20982:SF3">
    <property type="entry name" value="MITOCHONDRIAL RIBOSOME RECYCLING FACTOR PSEUDO 1"/>
    <property type="match status" value="1"/>
</dbReference>
<evidence type="ECO:0000313" key="4">
    <source>
        <dbReference type="EMBL" id="AWX69573.1"/>
    </source>
</evidence>
<reference evidence="5" key="1">
    <citation type="submission" date="2018-06" db="EMBL/GenBank/DDBJ databases">
        <title>Complete genome sequences of Mycoplasma anatis, M. anseris and M. cloacale type strains.</title>
        <authorList>
            <person name="Grozner D."/>
            <person name="Forro B."/>
            <person name="Sulyok K.M."/>
            <person name="Marton S."/>
            <person name="Kreizinger Z."/>
            <person name="Banyai K."/>
            <person name="Gyuranecz M."/>
        </authorList>
    </citation>
    <scope>NUCLEOTIDE SEQUENCE [LARGE SCALE GENOMIC DNA]</scope>
    <source>
        <strain evidence="5">ATCC 49234</strain>
    </source>
</reference>
<feature type="domain" description="Ribosome recycling factor" evidence="3">
    <location>
        <begin position="22"/>
        <end position="181"/>
    </location>
</feature>
<sequence>MELDLYLMELNEEIEKVTNNYENQLTKVVIGRANPNLVNKIKINYYDSMMNLDEIASISVVNALQLTVKPYDVAVIKTIEKAIMDYKLNVTVSNEGHQLRLTYPQMTTDKRKDMVKQLSLITEQARVGVRQSRQDINKKIKADKELSEDLQKHYLDVVQKEIDQAIENINTLSANKEKDLMTI</sequence>
<dbReference type="Gene3D" id="3.30.1360.40">
    <property type="match status" value="1"/>
</dbReference>
<dbReference type="RefSeq" id="WP_033178976.1">
    <property type="nucleotide sequence ID" value="NZ_CP030140.1"/>
</dbReference>
<keyword evidence="2" id="KW-0648">Protein biosynthesis</keyword>
<dbReference type="InterPro" id="IPR002661">
    <property type="entry name" value="Ribosome_recyc_fac"/>
</dbReference>